<gene>
    <name evidence="12" type="ORF">SCLCIDRAFT_32289</name>
</gene>
<reference evidence="13" key="2">
    <citation type="submission" date="2015-01" db="EMBL/GenBank/DDBJ databases">
        <title>Evolutionary Origins and Diversification of the Mycorrhizal Mutualists.</title>
        <authorList>
            <consortium name="DOE Joint Genome Institute"/>
            <consortium name="Mycorrhizal Genomics Consortium"/>
            <person name="Kohler A."/>
            <person name="Kuo A."/>
            <person name="Nagy L.G."/>
            <person name="Floudas D."/>
            <person name="Copeland A."/>
            <person name="Barry K.W."/>
            <person name="Cichocki N."/>
            <person name="Veneault-Fourrey C."/>
            <person name="LaButti K."/>
            <person name="Lindquist E.A."/>
            <person name="Lipzen A."/>
            <person name="Lundell T."/>
            <person name="Morin E."/>
            <person name="Murat C."/>
            <person name="Riley R."/>
            <person name="Ohm R."/>
            <person name="Sun H."/>
            <person name="Tunlid A."/>
            <person name="Henrissat B."/>
            <person name="Grigoriev I.V."/>
            <person name="Hibbett D.S."/>
            <person name="Martin F."/>
        </authorList>
    </citation>
    <scope>NUCLEOTIDE SEQUENCE [LARGE SCALE GENOMIC DNA]</scope>
    <source>
        <strain evidence="13">Foug A</strain>
    </source>
</reference>
<evidence type="ECO:0000256" key="9">
    <source>
        <dbReference type="ARBA" id="ARBA00023136"/>
    </source>
</evidence>
<feature type="transmembrane region" description="Helical" evidence="10">
    <location>
        <begin position="724"/>
        <end position="747"/>
    </location>
</feature>
<dbReference type="GO" id="GO:0005886">
    <property type="term" value="C:plasma membrane"/>
    <property type="evidence" value="ECO:0007669"/>
    <property type="project" value="InterPro"/>
</dbReference>
<keyword evidence="9 10" id="KW-0472">Membrane</keyword>
<evidence type="ECO:0000256" key="6">
    <source>
        <dbReference type="ARBA" id="ARBA00022958"/>
    </source>
</evidence>
<keyword evidence="4 10" id="KW-0633">Potassium transport</keyword>
<feature type="transmembrane region" description="Helical" evidence="10">
    <location>
        <begin position="504"/>
        <end position="531"/>
    </location>
</feature>
<evidence type="ECO:0000256" key="10">
    <source>
        <dbReference type="PIRNR" id="PIRNR002450"/>
    </source>
</evidence>
<feature type="transmembrane region" description="Helical" evidence="10">
    <location>
        <begin position="428"/>
        <end position="453"/>
    </location>
</feature>
<keyword evidence="13" id="KW-1185">Reference proteome</keyword>
<evidence type="ECO:0000256" key="7">
    <source>
        <dbReference type="ARBA" id="ARBA00022989"/>
    </source>
</evidence>
<evidence type="ECO:0000256" key="5">
    <source>
        <dbReference type="ARBA" id="ARBA00022692"/>
    </source>
</evidence>
<dbReference type="PANTHER" id="PTHR31064:SF30">
    <property type="entry name" value="HIGH-AFFINITY POTASSIUM TRANSPORT PROTEIN-RELATED"/>
    <property type="match status" value="1"/>
</dbReference>
<accession>A0A0C3D8Z4</accession>
<dbReference type="NCBIfam" id="TIGR00934">
    <property type="entry name" value="2a38euk"/>
    <property type="match status" value="1"/>
</dbReference>
<evidence type="ECO:0000256" key="2">
    <source>
        <dbReference type="ARBA" id="ARBA00009137"/>
    </source>
</evidence>
<feature type="transmembrane region" description="Helical" evidence="10">
    <location>
        <begin position="473"/>
        <end position="492"/>
    </location>
</feature>
<evidence type="ECO:0000313" key="13">
    <source>
        <dbReference type="Proteomes" id="UP000053989"/>
    </source>
</evidence>
<sequence length="852" mass="95404">MSPKKCWLTPPEVWQDVRRNLNFFRVHLLFFTFIPLIASAILYASNGKYPVSYIDALFNSVSAMTVILFLQMCIGSPVLVSWFMVYNQKKSFENKFRYIIKAEAARHTAMRAEAATSGREPSVPRRVSALFRRRPDLSPLLEDESNRTADNLTPKRKLCPDMIRRANTPPRLIDPNGQTIIDADRASEEAVRRKAVSSPVVVASPRQASLAEVDDTVEPSVHDKVPTPDPSSRVHAPLAHLLHSSQAADEQPGRMHRTSTVEFSPVVVLQDSVRPTNTDSDPHQDHHGLIRQRRSTGALAGSHPPIAEHPTTHTYRSTREPQPVGHFEPVQPHVKYTGLGGFPMPHQILGRLLGWLFPATEKRLRRTVTIPATTTIAGSAAGVDPAHQTKPVSYISFDAIIGRNSAFYSLTNEQLEELGGVEYRALNVLLWLLTVYHVGIQIIAFIVIAPYMSMSKWSSDFTPPALHRVVSPPWYSFFQVVSAYTNTGMSLVDQSMIPFQTAYPLIIISIICIFAGYTAFPICLRFLIWLFTKFVPAHSRLDETLHFLLDHPRRCFVYLFPSHQTWFLLSMLLILNVTDWVFFIILDIGNPAINSIPPGTRVLAGLYQAISVRNAGFGIVPLALIAPAIQVLYVIMMYISVYPLALSVRSTNVYEEQALGLKRAKSIDEEAAFQPTGPRMSVWGRYFAMHARNQLYFDMWWLALALFLLCIIERDNLENSNIRGWFNIFSIIFEIVSAYGSVGLSLGIPNQNYAFSGALRPLSKLVICVVMLRGRHRGLPAATDRAIMLPPEFEEVGCNPGAQPENHPAADDRRSSRRSATSLSSLPNGLGEARHIHGNDEEKKRNNAIAMT</sequence>
<keyword evidence="8 10" id="KW-0406">Ion transport</keyword>
<evidence type="ECO:0000256" key="1">
    <source>
        <dbReference type="ARBA" id="ARBA00004141"/>
    </source>
</evidence>
<reference evidence="12 13" key="1">
    <citation type="submission" date="2014-04" db="EMBL/GenBank/DDBJ databases">
        <authorList>
            <consortium name="DOE Joint Genome Institute"/>
            <person name="Kuo A."/>
            <person name="Kohler A."/>
            <person name="Nagy L.G."/>
            <person name="Floudas D."/>
            <person name="Copeland A."/>
            <person name="Barry K.W."/>
            <person name="Cichocki N."/>
            <person name="Veneault-Fourrey C."/>
            <person name="LaButti K."/>
            <person name="Lindquist E.A."/>
            <person name="Lipzen A."/>
            <person name="Lundell T."/>
            <person name="Morin E."/>
            <person name="Murat C."/>
            <person name="Sun H."/>
            <person name="Tunlid A."/>
            <person name="Henrissat B."/>
            <person name="Grigoriev I.V."/>
            <person name="Hibbett D.S."/>
            <person name="Martin F."/>
            <person name="Nordberg H.P."/>
            <person name="Cantor M.N."/>
            <person name="Hua S.X."/>
        </authorList>
    </citation>
    <scope>NUCLEOTIDE SEQUENCE [LARGE SCALE GENOMIC DNA]</scope>
    <source>
        <strain evidence="12 13">Foug A</strain>
    </source>
</reference>
<keyword evidence="3 10" id="KW-0813">Transport</keyword>
<dbReference type="AlphaFoldDB" id="A0A0C3D8Z4"/>
<dbReference type="HOGENOM" id="CLU_005947_3_0_1"/>
<evidence type="ECO:0000256" key="11">
    <source>
        <dbReference type="SAM" id="MobiDB-lite"/>
    </source>
</evidence>
<dbReference type="PANTHER" id="PTHR31064">
    <property type="entry name" value="POTASSIUM TRANSPORT PROTEIN DDB_G0292412-RELATED"/>
    <property type="match status" value="1"/>
</dbReference>
<name>A0A0C3D8Z4_9AGAM</name>
<feature type="compositionally biased region" description="Basic and acidic residues" evidence="11">
    <location>
        <begin position="832"/>
        <end position="845"/>
    </location>
</feature>
<evidence type="ECO:0000256" key="8">
    <source>
        <dbReference type="ARBA" id="ARBA00023065"/>
    </source>
</evidence>
<feature type="transmembrane region" description="Helical" evidence="10">
    <location>
        <begin position="615"/>
        <end position="639"/>
    </location>
</feature>
<comment type="subcellular location">
    <subcellularLocation>
        <location evidence="1">Membrane</location>
        <topology evidence="1">Multi-pass membrane protein</topology>
    </subcellularLocation>
</comment>
<feature type="transmembrane region" description="Helical" evidence="10">
    <location>
        <begin position="566"/>
        <end position="586"/>
    </location>
</feature>
<protein>
    <recommendedName>
        <fullName evidence="10">Potassium transport protein</fullName>
    </recommendedName>
</protein>
<feature type="region of interest" description="Disordered" evidence="11">
    <location>
        <begin position="207"/>
        <end position="233"/>
    </location>
</feature>
<dbReference type="InterPro" id="IPR015958">
    <property type="entry name" value="Trk1_fungi"/>
</dbReference>
<evidence type="ECO:0000256" key="3">
    <source>
        <dbReference type="ARBA" id="ARBA00022448"/>
    </source>
</evidence>
<dbReference type="OrthoDB" id="9999863at2759"/>
<feature type="transmembrane region" description="Helical" evidence="10">
    <location>
        <begin position="695"/>
        <end position="712"/>
    </location>
</feature>
<dbReference type="InParanoid" id="A0A0C3D8Z4"/>
<dbReference type="InterPro" id="IPR003445">
    <property type="entry name" value="Cat_transpt"/>
</dbReference>
<dbReference type="InterPro" id="IPR051143">
    <property type="entry name" value="TrkH_K-transport"/>
</dbReference>
<evidence type="ECO:0000313" key="12">
    <source>
        <dbReference type="EMBL" id="KIM52874.1"/>
    </source>
</evidence>
<feature type="region of interest" description="Disordered" evidence="11">
    <location>
        <begin position="295"/>
        <end position="325"/>
    </location>
</feature>
<dbReference type="STRING" id="1036808.A0A0C3D8Z4"/>
<dbReference type="InterPro" id="IPR004773">
    <property type="entry name" value="K/Na_transp_Trk1/HKT1"/>
</dbReference>
<keyword evidence="6 10" id="KW-0630">Potassium</keyword>
<evidence type="ECO:0000256" key="4">
    <source>
        <dbReference type="ARBA" id="ARBA00022538"/>
    </source>
</evidence>
<dbReference type="GO" id="GO:0140107">
    <property type="term" value="F:high-affinity potassium ion transmembrane transporter activity"/>
    <property type="evidence" value="ECO:0007669"/>
    <property type="project" value="TreeGrafter"/>
</dbReference>
<keyword evidence="7 10" id="KW-1133">Transmembrane helix</keyword>
<feature type="transmembrane region" description="Helical" evidence="10">
    <location>
        <begin position="21"/>
        <end position="43"/>
    </location>
</feature>
<feature type="region of interest" description="Disordered" evidence="11">
    <location>
        <begin position="797"/>
        <end position="852"/>
    </location>
</feature>
<comment type="similarity">
    <text evidence="2 10">Belongs to the TrkH potassium transport family.</text>
</comment>
<dbReference type="Proteomes" id="UP000053989">
    <property type="component" value="Unassembled WGS sequence"/>
</dbReference>
<dbReference type="Pfam" id="PF02386">
    <property type="entry name" value="TrkH"/>
    <property type="match status" value="1"/>
</dbReference>
<dbReference type="GO" id="GO:1990573">
    <property type="term" value="P:potassium ion import across plasma membrane"/>
    <property type="evidence" value="ECO:0007669"/>
    <property type="project" value="TreeGrafter"/>
</dbReference>
<dbReference type="GO" id="GO:0030007">
    <property type="term" value="P:intracellular potassium ion homeostasis"/>
    <property type="evidence" value="ECO:0007669"/>
    <property type="project" value="UniProtKB-UniRule"/>
</dbReference>
<feature type="transmembrane region" description="Helical" evidence="10">
    <location>
        <begin position="63"/>
        <end position="85"/>
    </location>
</feature>
<dbReference type="FunCoup" id="A0A0C3D8Z4">
    <property type="interactions" value="60"/>
</dbReference>
<dbReference type="EMBL" id="KN822196">
    <property type="protein sequence ID" value="KIM52874.1"/>
    <property type="molecule type" value="Genomic_DNA"/>
</dbReference>
<organism evidence="12 13">
    <name type="scientific">Scleroderma citrinum Foug A</name>
    <dbReference type="NCBI Taxonomy" id="1036808"/>
    <lineage>
        <taxon>Eukaryota</taxon>
        <taxon>Fungi</taxon>
        <taxon>Dikarya</taxon>
        <taxon>Basidiomycota</taxon>
        <taxon>Agaricomycotina</taxon>
        <taxon>Agaricomycetes</taxon>
        <taxon>Agaricomycetidae</taxon>
        <taxon>Boletales</taxon>
        <taxon>Sclerodermatineae</taxon>
        <taxon>Sclerodermataceae</taxon>
        <taxon>Scleroderma</taxon>
    </lineage>
</organism>
<keyword evidence="5 10" id="KW-0812">Transmembrane</keyword>
<proteinExistence type="inferred from homology"/>
<dbReference type="PIRSF" id="PIRSF002450">
    <property type="entry name" value="K+_transpter_TRK"/>
    <property type="match status" value="1"/>
</dbReference>